<organism evidence="2 3">
    <name type="scientific">Methylobacterium indicum</name>
    <dbReference type="NCBI Taxonomy" id="1775910"/>
    <lineage>
        <taxon>Bacteria</taxon>
        <taxon>Pseudomonadati</taxon>
        <taxon>Pseudomonadota</taxon>
        <taxon>Alphaproteobacteria</taxon>
        <taxon>Hyphomicrobiales</taxon>
        <taxon>Methylobacteriaceae</taxon>
        <taxon>Methylobacterium</taxon>
    </lineage>
</organism>
<name>A0A8H8X105_9HYPH</name>
<dbReference type="Proteomes" id="UP000663508">
    <property type="component" value="Plasmid pVL1_1"/>
</dbReference>
<gene>
    <name evidence="2" type="ORF">mvi_60430</name>
</gene>
<sequence>MVSHAPTRFRYGRHETFAVRYGWLTKAARHVGSHGELSAALSTADALGLGSKMVQSLQFWAEATGLVEAVNEPGAQDRRRLTALGQIVWESDPFMEYPATWWFIHLSLCQVRGTVWTWFFNTFEERHFDRNACVDAFLRHTREKAQNPATAAVAQKDVACLLSAYAAPTSIEAADPEDGVASPLRELGLVLRHDNVHRFERVRAPARLPSEAFLASASGLAAGLGKNSVSLDEMARIPNGPGRLLCLGFDKLEQAVEAACLNHGALGVRTEVLGAERHLVLPGLTPIDWLRIHYDRLGLTR</sequence>
<reference evidence="2" key="1">
    <citation type="submission" date="2020-11" db="EMBL/GenBank/DDBJ databases">
        <title>Complete genome sequence of a novel pathogenic Methylobacterium strain isolated from rice in Vietnam.</title>
        <authorList>
            <person name="Lai K."/>
            <person name="Okazaki S."/>
            <person name="Higashi K."/>
            <person name="Mori H."/>
            <person name="Toyoda A."/>
            <person name="Kurokawa K."/>
        </authorList>
    </citation>
    <scope>NUCLEOTIDE SEQUENCE</scope>
    <source>
        <strain evidence="2">VL1</strain>
        <plasmid evidence="2">pVL1_1</plasmid>
    </source>
</reference>
<dbReference type="EMBL" id="AP024146">
    <property type="protein sequence ID" value="BCM87582.1"/>
    <property type="molecule type" value="Genomic_DNA"/>
</dbReference>
<evidence type="ECO:0000259" key="1">
    <source>
        <dbReference type="Pfam" id="PF13182"/>
    </source>
</evidence>
<accession>A0A8H8X105</accession>
<keyword evidence="2" id="KW-0614">Plasmid</keyword>
<protein>
    <recommendedName>
        <fullName evidence="1">DUF4007 domain-containing protein</fullName>
    </recommendedName>
</protein>
<dbReference type="KEGG" id="mind:mvi_60430"/>
<evidence type="ECO:0000313" key="2">
    <source>
        <dbReference type="EMBL" id="BCM87582.1"/>
    </source>
</evidence>
<dbReference type="AlphaFoldDB" id="A0A8H8X105"/>
<dbReference type="InterPro" id="IPR025248">
    <property type="entry name" value="DUF4007"/>
</dbReference>
<proteinExistence type="predicted"/>
<evidence type="ECO:0000313" key="3">
    <source>
        <dbReference type="Proteomes" id="UP000663508"/>
    </source>
</evidence>
<feature type="domain" description="DUF4007" evidence="1">
    <location>
        <begin position="11"/>
        <end position="267"/>
    </location>
</feature>
<dbReference type="Pfam" id="PF13182">
    <property type="entry name" value="DUF4007"/>
    <property type="match status" value="1"/>
</dbReference>
<geneLocation type="plasmid" evidence="2 3">
    <name>pVL1_1</name>
</geneLocation>
<dbReference type="RefSeq" id="WP_207183768.1">
    <property type="nucleotide sequence ID" value="NZ_AP024146.1"/>
</dbReference>